<feature type="region of interest" description="Disordered" evidence="1">
    <location>
        <begin position="1497"/>
        <end position="1516"/>
    </location>
</feature>
<evidence type="ECO:0000313" key="5">
    <source>
        <dbReference type="Proteomes" id="UP000254123"/>
    </source>
</evidence>
<feature type="region of interest" description="Disordered" evidence="1">
    <location>
        <begin position="485"/>
        <end position="506"/>
    </location>
</feature>
<evidence type="ECO:0000259" key="3">
    <source>
        <dbReference type="SMART" id="SM00912"/>
    </source>
</evidence>
<dbReference type="Pfam" id="PF05860">
    <property type="entry name" value="TPS"/>
    <property type="match status" value="1"/>
</dbReference>
<reference evidence="4 5" key="1">
    <citation type="submission" date="2018-06" db="EMBL/GenBank/DDBJ databases">
        <authorList>
            <consortium name="Pathogen Informatics"/>
            <person name="Doyle S."/>
        </authorList>
    </citation>
    <scope>NUCLEOTIDE SEQUENCE [LARGE SCALE GENOMIC DNA]</scope>
    <source>
        <strain evidence="4 5">NCTC10526</strain>
    </source>
</reference>
<dbReference type="InterPro" id="IPR012334">
    <property type="entry name" value="Pectin_lyas_fold"/>
</dbReference>
<proteinExistence type="predicted"/>
<organism evidence="4 5">
    <name type="scientific">Psychrobacter phenylpyruvicus</name>
    <dbReference type="NCBI Taxonomy" id="29432"/>
    <lineage>
        <taxon>Bacteria</taxon>
        <taxon>Pseudomonadati</taxon>
        <taxon>Pseudomonadota</taxon>
        <taxon>Gammaproteobacteria</taxon>
        <taxon>Moraxellales</taxon>
        <taxon>Moraxellaceae</taxon>
        <taxon>Psychrobacter</taxon>
    </lineage>
</organism>
<dbReference type="STRING" id="1123034.GCA_000685805_00807"/>
<dbReference type="GO" id="GO:0003824">
    <property type="term" value="F:catalytic activity"/>
    <property type="evidence" value="ECO:0007669"/>
    <property type="project" value="UniProtKB-ARBA"/>
</dbReference>
<keyword evidence="2" id="KW-0732">Signal</keyword>
<dbReference type="SMART" id="SM00912">
    <property type="entry name" value="Haemagg_act"/>
    <property type="match status" value="1"/>
</dbReference>
<keyword evidence="5" id="KW-1185">Reference proteome</keyword>
<feature type="signal peptide" evidence="2">
    <location>
        <begin position="1"/>
        <end position="33"/>
    </location>
</feature>
<evidence type="ECO:0000256" key="1">
    <source>
        <dbReference type="SAM" id="MobiDB-lite"/>
    </source>
</evidence>
<dbReference type="NCBIfam" id="TIGR01901">
    <property type="entry name" value="adhes_NPXG"/>
    <property type="match status" value="1"/>
</dbReference>
<dbReference type="RefSeq" id="WP_028858415.1">
    <property type="nucleotide sequence ID" value="NZ_CAJHAQ010000001.1"/>
</dbReference>
<dbReference type="Pfam" id="PF13332">
    <property type="entry name" value="Fil_haemagg_2"/>
    <property type="match status" value="4"/>
</dbReference>
<name>A0A379LQ16_9GAMM</name>
<evidence type="ECO:0000256" key="2">
    <source>
        <dbReference type="SAM" id="SignalP"/>
    </source>
</evidence>
<feature type="compositionally biased region" description="Polar residues" evidence="1">
    <location>
        <begin position="1507"/>
        <end position="1516"/>
    </location>
</feature>
<dbReference type="InterPro" id="IPR025157">
    <property type="entry name" value="Hemagglutinin_rpt"/>
</dbReference>
<dbReference type="EMBL" id="UGVC01000001">
    <property type="protein sequence ID" value="SUD91902.1"/>
    <property type="molecule type" value="Genomic_DNA"/>
</dbReference>
<dbReference type="SUPFAM" id="SSF51126">
    <property type="entry name" value="Pectin lyase-like"/>
    <property type="match status" value="1"/>
</dbReference>
<accession>A0A379LQ16</accession>
<evidence type="ECO:0000313" key="4">
    <source>
        <dbReference type="EMBL" id="SUD91902.1"/>
    </source>
</evidence>
<dbReference type="InterPro" id="IPR008638">
    <property type="entry name" value="FhaB/CdiA-like_TPS"/>
</dbReference>
<sequence>MTTETKKGFKLSSQGRIASAVSMALVLPMLSVAALADNIKPVGDTSVSQVGNVDVVNIANPNSQGLSHNKYKDFNVSKSGAVLNNSLQSGQSQLAGQLDANKNLSESASVILNEVVSKNPSLLLGQQEVFGMAADYILANPNGISGENIGFINTNRASLVVGKPTIEEERLAGFSVGDRNNKTLALSGDIDGDKRLDLLAPKIDINGNIKSSDAINIISGRNNIDYDTLQVTDHERRQPNVTLDGQILGSMNSGRIRLHNTDSKATQTLQGQFKASNDIEAAANNLRVVDSEVAANNVSLSGTDQLYIGGEIQTKRNELPETKQSLEEGVTLTNSGYQQVESFKGSSVSGNNVDLKGGDVNIEGSNIQASSIDAAGDNVNINGVITTNTDSSTARNSKGLWFNENESLDKSQTYYQSSLKASDDIKVTSNGNTRIAGADINAAEVKLTSGKELVATGEITENSHSDINRYENETAALKSGSRTITQAKQTGHQTSITGGDVSLNSDNSQRLEGVQLTADSAKLNSAKDLTVANSSVSNRQTDEEDFKYWGGIGGGETHVNNSKQTALTGSQIKASDVTLKADDNINITASSLKADNKLAVNAAKDLNISHDFATAQDNKENRHGTTFNITDKKDASEHLAQSTVASKLAAGQVILNGDNISLTGSDVAATDQLTANANTSITTNAANPTDITRTETYDITSEGSASSNLDLENSLNKVLENGVDGLLKGGLIAKGIDKLKNLEFEASGSLKGVTNLTTKGTGESRNSSLTANNAAINAQDTVSLNGTDIKANNKLTVEANKVNTGATEALTAVDSSVNKSTGPEAYIRGGWSGIEVGVSLDHNQIINEHNEYQAANSSVTAGKEATLSAKETLINQGTQFSAPKVNLAAQDVINEASADRVVDRVVVAGGNAALEAYAGLKPLVGGGVNLSGKGEGITREVTTANTATINAADTATIKAANSAVDAGTQITANSINIDADNYTGKAAYNSDVTTTHSGSGDVNISAGTSDLTQVSVDAGGKGTYQYLQTGKSNAVKGSLKGETVAINAGTKAAAAQNVTAKQYNLKAGEEARIAQDSDKQWTTAGGAKLGGSTGVTVIPAAVSTGVSVLPSVSNQAGFNYLGVEDTQAKAATIDATVLSVQGAQLAQVDGANINSDNVVIKGNRANIAAAQDTHRAVGVAMDGNGGFAPDLSKLGFGADLGVVNETSNKATGATIKANNLTVIANEAGDALMTEGANITAGNIDLSNANAEGNVALKAAESKDYVGNFGIGANLGGSADEKSFKSDALGAHLNVETDNSNYYKLGNIEAGTITINGGNEISLQSNLTAGTLSTTAGNGLHIRSAQDEIAKVNVDTGLRVKGSPIKFIEGITAGNVIEALTNDFNNGTILGVSAAGEAGFDVDHQKHTQQATVTADNLNATVGSGNIEVNSAKVTASNSELGGATVSSINNDDFVHKVGAKADAKTFNVPAFVKTIPGLIKNAIAGEPVEVNMPAHAEVTHEWDDTDGSNTKSDISL</sequence>
<dbReference type="InterPro" id="IPR011050">
    <property type="entry name" value="Pectin_lyase_fold/virulence"/>
</dbReference>
<gene>
    <name evidence="4" type="primary">hpmA</name>
    <name evidence="4" type="ORF">NCTC10526_02277</name>
</gene>
<feature type="domain" description="Filamentous haemagglutinin FhaB/tRNA nuclease CdiA-like TPS" evidence="3">
    <location>
        <begin position="50"/>
        <end position="169"/>
    </location>
</feature>
<dbReference type="Proteomes" id="UP000254123">
    <property type="component" value="Unassembled WGS sequence"/>
</dbReference>
<feature type="chain" id="PRO_5016665453" evidence="2">
    <location>
        <begin position="34"/>
        <end position="1516"/>
    </location>
</feature>
<dbReference type="Gene3D" id="2.160.20.10">
    <property type="entry name" value="Single-stranded right-handed beta-helix, Pectin lyase-like"/>
    <property type="match status" value="1"/>
</dbReference>
<protein>
    <submittedName>
        <fullName evidence="4">Hemolysin</fullName>
    </submittedName>
</protein>